<dbReference type="EMBL" id="OY731407">
    <property type="protein sequence ID" value="CAJ1976540.1"/>
    <property type="molecule type" value="Genomic_DNA"/>
</dbReference>
<dbReference type="Proteomes" id="UP001189624">
    <property type="component" value="Chromosome 10"/>
</dbReference>
<protein>
    <submittedName>
        <fullName evidence="1">Uncharacterized protein</fullName>
    </submittedName>
</protein>
<proteinExistence type="predicted"/>
<evidence type="ECO:0000313" key="2">
    <source>
        <dbReference type="Proteomes" id="UP001189624"/>
    </source>
</evidence>
<sequence>MEDDFESTTLHSAPSFAIYNNFHGDDDDITPEEILKKTVLIGQSLEATGSGEFSFGNKKMDLIEEGENEDENDWSNGIQNLSIEEEDVEPASPPMYLATGLGVDDELGSDKLVGGDIFNPNLQESQDLEGYYKSMIDEYPCHPLVLKKYAQVLQSNGNLQGAEEYFLRATMADPNDGETLMEYAKLALENHHDKDRALVYFERAVQAAPQDSHVLAAYASFLWNIEDDGNEDWKHEIQSDMENQKTEPVKPSKEKSDLISQFSVLSARQELDASHNYGEVSNVEDYFKKMIDEHPDNPLFLKKYAQFLLQSKRDHQAAEDYYSRAIVADPSDGEMISEYAKLVWELHHDQEKASFLFEQAAQASPGDSNILAAYTCFLWETDDGES</sequence>
<accession>A0AA86W1D6</accession>
<dbReference type="Gramene" id="rna-AYBTSS11_LOCUS28678">
    <property type="protein sequence ID" value="CAJ1976540.1"/>
    <property type="gene ID" value="gene-AYBTSS11_LOCUS28678"/>
</dbReference>
<dbReference type="SUPFAM" id="SSF48452">
    <property type="entry name" value="TPR-like"/>
    <property type="match status" value="2"/>
</dbReference>
<dbReference type="PANTHER" id="PTHR26312:SF217">
    <property type="entry name" value="N-ACETYLGLUCOSAMINE TRANSFERASE, OGT PROTEIN, PUTATIVE-RELATED"/>
    <property type="match status" value="1"/>
</dbReference>
<evidence type="ECO:0000313" key="1">
    <source>
        <dbReference type="EMBL" id="CAJ1976540.1"/>
    </source>
</evidence>
<dbReference type="InterPro" id="IPR003107">
    <property type="entry name" value="HAT"/>
</dbReference>
<name>A0AA86W1D6_9FABA</name>
<gene>
    <name evidence="1" type="ORF">AYBTSS11_LOCUS28678</name>
</gene>
<dbReference type="Gene3D" id="1.25.40.10">
    <property type="entry name" value="Tetratricopeptide repeat domain"/>
    <property type="match status" value="2"/>
</dbReference>
<dbReference type="AlphaFoldDB" id="A0AA86W1D6"/>
<dbReference type="SMART" id="SM00386">
    <property type="entry name" value="HAT"/>
    <property type="match status" value="5"/>
</dbReference>
<reference evidence="1" key="1">
    <citation type="submission" date="2023-10" db="EMBL/GenBank/DDBJ databases">
        <authorList>
            <person name="Domelevo Entfellner J.-B."/>
        </authorList>
    </citation>
    <scope>NUCLEOTIDE SEQUENCE</scope>
</reference>
<dbReference type="Pfam" id="PF13432">
    <property type="entry name" value="TPR_16"/>
    <property type="match status" value="2"/>
</dbReference>
<dbReference type="PANTHER" id="PTHR26312">
    <property type="entry name" value="TETRATRICOPEPTIDE REPEAT PROTEIN 5"/>
    <property type="match status" value="1"/>
</dbReference>
<dbReference type="InterPro" id="IPR011990">
    <property type="entry name" value="TPR-like_helical_dom_sf"/>
</dbReference>
<keyword evidence="2" id="KW-1185">Reference proteome</keyword>
<organism evidence="1 2">
    <name type="scientific">Sphenostylis stenocarpa</name>
    <dbReference type="NCBI Taxonomy" id="92480"/>
    <lineage>
        <taxon>Eukaryota</taxon>
        <taxon>Viridiplantae</taxon>
        <taxon>Streptophyta</taxon>
        <taxon>Embryophyta</taxon>
        <taxon>Tracheophyta</taxon>
        <taxon>Spermatophyta</taxon>
        <taxon>Magnoliopsida</taxon>
        <taxon>eudicotyledons</taxon>
        <taxon>Gunneridae</taxon>
        <taxon>Pentapetalae</taxon>
        <taxon>rosids</taxon>
        <taxon>fabids</taxon>
        <taxon>Fabales</taxon>
        <taxon>Fabaceae</taxon>
        <taxon>Papilionoideae</taxon>
        <taxon>50 kb inversion clade</taxon>
        <taxon>NPAAA clade</taxon>
        <taxon>indigoferoid/millettioid clade</taxon>
        <taxon>Phaseoleae</taxon>
        <taxon>Sphenostylis</taxon>
    </lineage>
</organism>
<dbReference type="GO" id="GO:0006396">
    <property type="term" value="P:RNA processing"/>
    <property type="evidence" value="ECO:0007669"/>
    <property type="project" value="InterPro"/>
</dbReference>